<protein>
    <submittedName>
        <fullName evidence="1">Uncharacterized protein</fullName>
    </submittedName>
</protein>
<sequence>MNIENEPSKEKLLADIEKLIAYGREEPTINPALLEYLEIEDLINTKAKLLERVGKLSDEDKAWLEQFKKYS</sequence>
<accession>A0A6S6TU61</accession>
<reference evidence="1" key="1">
    <citation type="submission" date="2020-01" db="EMBL/GenBank/DDBJ databases">
        <authorList>
            <person name="Meier V. D."/>
            <person name="Meier V D."/>
        </authorList>
    </citation>
    <scope>NUCLEOTIDE SEQUENCE</scope>
    <source>
        <strain evidence="1">HLG_WM_MAG_01</strain>
    </source>
</reference>
<dbReference type="AlphaFoldDB" id="A0A6S6TU61"/>
<organism evidence="1">
    <name type="scientific">uncultured Sulfurovum sp</name>
    <dbReference type="NCBI Taxonomy" id="269237"/>
    <lineage>
        <taxon>Bacteria</taxon>
        <taxon>Pseudomonadati</taxon>
        <taxon>Campylobacterota</taxon>
        <taxon>Epsilonproteobacteria</taxon>
        <taxon>Campylobacterales</taxon>
        <taxon>Sulfurovaceae</taxon>
        <taxon>Sulfurovum</taxon>
        <taxon>environmental samples</taxon>
    </lineage>
</organism>
<name>A0A6S6TU61_9BACT</name>
<proteinExistence type="predicted"/>
<gene>
    <name evidence="1" type="ORF">HELGO_WM443</name>
</gene>
<dbReference type="EMBL" id="CACVAS010000107">
    <property type="protein sequence ID" value="CAA6818656.1"/>
    <property type="molecule type" value="Genomic_DNA"/>
</dbReference>
<evidence type="ECO:0000313" key="1">
    <source>
        <dbReference type="EMBL" id="CAA6818656.1"/>
    </source>
</evidence>